<accession>A0A9D4H3J5</accession>
<dbReference type="Proteomes" id="UP000828390">
    <property type="component" value="Unassembled WGS sequence"/>
</dbReference>
<evidence type="ECO:0000313" key="1">
    <source>
        <dbReference type="EMBL" id="KAH3826738.1"/>
    </source>
</evidence>
<dbReference type="EMBL" id="JAIWYP010000005">
    <property type="protein sequence ID" value="KAH3826738.1"/>
    <property type="molecule type" value="Genomic_DNA"/>
</dbReference>
<gene>
    <name evidence="1" type="ORF">DPMN_128648</name>
</gene>
<comment type="caution">
    <text evidence="1">The sequence shown here is derived from an EMBL/GenBank/DDBJ whole genome shotgun (WGS) entry which is preliminary data.</text>
</comment>
<proteinExistence type="predicted"/>
<reference evidence="1" key="2">
    <citation type="submission" date="2020-11" db="EMBL/GenBank/DDBJ databases">
        <authorList>
            <person name="McCartney M.A."/>
            <person name="Auch B."/>
            <person name="Kono T."/>
            <person name="Mallez S."/>
            <person name="Becker A."/>
            <person name="Gohl D.M."/>
            <person name="Silverstein K.A.T."/>
            <person name="Koren S."/>
            <person name="Bechman K.B."/>
            <person name="Herman A."/>
            <person name="Abrahante J.E."/>
            <person name="Garbe J."/>
        </authorList>
    </citation>
    <scope>NUCLEOTIDE SEQUENCE</scope>
    <source>
        <strain evidence="1">Duluth1</strain>
        <tissue evidence="1">Whole animal</tissue>
    </source>
</reference>
<dbReference type="AlphaFoldDB" id="A0A9D4H3J5"/>
<reference evidence="1" key="1">
    <citation type="journal article" date="2019" name="bioRxiv">
        <title>The Genome of the Zebra Mussel, Dreissena polymorpha: A Resource for Invasive Species Research.</title>
        <authorList>
            <person name="McCartney M.A."/>
            <person name="Auch B."/>
            <person name="Kono T."/>
            <person name="Mallez S."/>
            <person name="Zhang Y."/>
            <person name="Obille A."/>
            <person name="Becker A."/>
            <person name="Abrahante J.E."/>
            <person name="Garbe J."/>
            <person name="Badalamenti J.P."/>
            <person name="Herman A."/>
            <person name="Mangelson H."/>
            <person name="Liachko I."/>
            <person name="Sullivan S."/>
            <person name="Sone E.D."/>
            <person name="Koren S."/>
            <person name="Silverstein K.A.T."/>
            <person name="Beckman K.B."/>
            <person name="Gohl D.M."/>
        </authorList>
    </citation>
    <scope>NUCLEOTIDE SEQUENCE</scope>
    <source>
        <strain evidence="1">Duluth1</strain>
        <tissue evidence="1">Whole animal</tissue>
    </source>
</reference>
<keyword evidence="2" id="KW-1185">Reference proteome</keyword>
<evidence type="ECO:0000313" key="2">
    <source>
        <dbReference type="Proteomes" id="UP000828390"/>
    </source>
</evidence>
<organism evidence="1 2">
    <name type="scientific">Dreissena polymorpha</name>
    <name type="common">Zebra mussel</name>
    <name type="synonym">Mytilus polymorpha</name>
    <dbReference type="NCBI Taxonomy" id="45954"/>
    <lineage>
        <taxon>Eukaryota</taxon>
        <taxon>Metazoa</taxon>
        <taxon>Spiralia</taxon>
        <taxon>Lophotrochozoa</taxon>
        <taxon>Mollusca</taxon>
        <taxon>Bivalvia</taxon>
        <taxon>Autobranchia</taxon>
        <taxon>Heteroconchia</taxon>
        <taxon>Euheterodonta</taxon>
        <taxon>Imparidentia</taxon>
        <taxon>Neoheterodontei</taxon>
        <taxon>Myida</taxon>
        <taxon>Dreissenoidea</taxon>
        <taxon>Dreissenidae</taxon>
        <taxon>Dreissena</taxon>
    </lineage>
</organism>
<protein>
    <submittedName>
        <fullName evidence="1">Uncharacterized protein</fullName>
    </submittedName>
</protein>
<name>A0A9D4H3J5_DREPO</name>
<sequence>MVSTTPPLIRCQKLTTPSRIGAKQAAKITKRTRKRHVIIMALLDHVRAMGWPCHVTATALQDHVIPMEPLTVFQGQ</sequence>